<dbReference type="EMBL" id="KQ426613">
    <property type="protein sequence ID" value="KOF68024.1"/>
    <property type="molecule type" value="Genomic_DNA"/>
</dbReference>
<feature type="compositionally biased region" description="Basic and acidic residues" evidence="1">
    <location>
        <begin position="27"/>
        <end position="54"/>
    </location>
</feature>
<evidence type="ECO:0000256" key="1">
    <source>
        <dbReference type="SAM" id="MobiDB-lite"/>
    </source>
</evidence>
<accession>A0A0L8FTM3</accession>
<dbReference type="AlphaFoldDB" id="A0A0L8FTM3"/>
<gene>
    <name evidence="2" type="ORF">OCBIM_22008316mg</name>
</gene>
<proteinExistence type="predicted"/>
<dbReference type="OrthoDB" id="275301at2759"/>
<evidence type="ECO:0000313" key="2">
    <source>
        <dbReference type="EMBL" id="KOF68024.1"/>
    </source>
</evidence>
<organism evidence="2">
    <name type="scientific">Octopus bimaculoides</name>
    <name type="common">California two-spotted octopus</name>
    <dbReference type="NCBI Taxonomy" id="37653"/>
    <lineage>
        <taxon>Eukaryota</taxon>
        <taxon>Metazoa</taxon>
        <taxon>Spiralia</taxon>
        <taxon>Lophotrochozoa</taxon>
        <taxon>Mollusca</taxon>
        <taxon>Cephalopoda</taxon>
        <taxon>Coleoidea</taxon>
        <taxon>Octopodiformes</taxon>
        <taxon>Octopoda</taxon>
        <taxon>Incirrata</taxon>
        <taxon>Octopodidae</taxon>
        <taxon>Octopus</taxon>
    </lineage>
</organism>
<protein>
    <submittedName>
        <fullName evidence="2">Uncharacterized protein</fullName>
    </submittedName>
</protein>
<sequence>MDTERSLMCVCVCVCVCMSHKESKKHSREEKQTETTASDKSRNTIPPWKKDLIEKKKKPFNPVNGVSEVFRRRAQMAKESPFTQQVVNTGPLSHGPSTVYRRRFSPSNSDEDDDDDDNDDDDNDDDDDDDAGDDDDDDDPS</sequence>
<feature type="compositionally biased region" description="Polar residues" evidence="1">
    <location>
        <begin position="81"/>
        <end position="91"/>
    </location>
</feature>
<feature type="compositionally biased region" description="Acidic residues" evidence="1">
    <location>
        <begin position="109"/>
        <end position="141"/>
    </location>
</feature>
<reference evidence="2" key="1">
    <citation type="submission" date="2015-07" db="EMBL/GenBank/DDBJ databases">
        <title>MeaNS - Measles Nucleotide Surveillance Program.</title>
        <authorList>
            <person name="Tran T."/>
            <person name="Druce J."/>
        </authorList>
    </citation>
    <scope>NUCLEOTIDE SEQUENCE</scope>
    <source>
        <strain evidence="2">UCB-OBI-ISO-001</strain>
        <tissue evidence="2">Gonad</tissue>
    </source>
</reference>
<feature type="region of interest" description="Disordered" evidence="1">
    <location>
        <begin position="76"/>
        <end position="141"/>
    </location>
</feature>
<feature type="region of interest" description="Disordered" evidence="1">
    <location>
        <begin position="21"/>
        <end position="64"/>
    </location>
</feature>
<name>A0A0L8FTM3_OCTBM</name>